<feature type="region of interest" description="Disordered" evidence="3">
    <location>
        <begin position="270"/>
        <end position="328"/>
    </location>
</feature>
<dbReference type="STRING" id="554065.E1ZQM2"/>
<feature type="compositionally biased region" description="Gly residues" evidence="3">
    <location>
        <begin position="295"/>
        <end position="308"/>
    </location>
</feature>
<gene>
    <name evidence="5" type="ORF">CHLNCDRAFT_59084</name>
</gene>
<dbReference type="GO" id="GO:0004674">
    <property type="term" value="F:protein serine/threonine kinase activity"/>
    <property type="evidence" value="ECO:0007669"/>
    <property type="project" value="TreeGrafter"/>
</dbReference>
<dbReference type="SMART" id="SM00220">
    <property type="entry name" value="S_TKc"/>
    <property type="match status" value="1"/>
</dbReference>
<dbReference type="RefSeq" id="XP_005843844.1">
    <property type="nucleotide sequence ID" value="XM_005843782.1"/>
</dbReference>
<dbReference type="Proteomes" id="UP000008141">
    <property type="component" value="Unassembled WGS sequence"/>
</dbReference>
<organism evidence="6">
    <name type="scientific">Chlorella variabilis</name>
    <name type="common">Green alga</name>
    <dbReference type="NCBI Taxonomy" id="554065"/>
    <lineage>
        <taxon>Eukaryota</taxon>
        <taxon>Viridiplantae</taxon>
        <taxon>Chlorophyta</taxon>
        <taxon>core chlorophytes</taxon>
        <taxon>Trebouxiophyceae</taxon>
        <taxon>Chlorellales</taxon>
        <taxon>Chlorellaceae</taxon>
        <taxon>Chlorella clade</taxon>
        <taxon>Chlorella</taxon>
    </lineage>
</organism>
<dbReference type="InterPro" id="IPR011009">
    <property type="entry name" value="Kinase-like_dom_sf"/>
</dbReference>
<name>E1ZQM2_CHLVA</name>
<keyword evidence="6" id="KW-1185">Reference proteome</keyword>
<dbReference type="GeneID" id="17351245"/>
<keyword evidence="2" id="KW-0067">ATP-binding</keyword>
<reference evidence="5 6" key="1">
    <citation type="journal article" date="2010" name="Plant Cell">
        <title>The Chlorella variabilis NC64A genome reveals adaptation to photosymbiosis, coevolution with viruses, and cryptic sex.</title>
        <authorList>
            <person name="Blanc G."/>
            <person name="Duncan G."/>
            <person name="Agarkova I."/>
            <person name="Borodovsky M."/>
            <person name="Gurnon J."/>
            <person name="Kuo A."/>
            <person name="Lindquist E."/>
            <person name="Lucas S."/>
            <person name="Pangilinan J."/>
            <person name="Polle J."/>
            <person name="Salamov A."/>
            <person name="Terry A."/>
            <person name="Yamada T."/>
            <person name="Dunigan D.D."/>
            <person name="Grigoriev I.V."/>
            <person name="Claverie J.M."/>
            <person name="Van Etten J.L."/>
        </authorList>
    </citation>
    <scope>NUCLEOTIDE SEQUENCE [LARGE SCALE GENOMIC DNA]</scope>
    <source>
        <strain evidence="5 6">NC64A</strain>
    </source>
</reference>
<feature type="domain" description="Protein kinase" evidence="4">
    <location>
        <begin position="1"/>
        <end position="138"/>
    </location>
</feature>
<dbReference type="Gene3D" id="1.10.510.10">
    <property type="entry name" value="Transferase(Phosphotransferase) domain 1"/>
    <property type="match status" value="1"/>
</dbReference>
<dbReference type="Pfam" id="PF00069">
    <property type="entry name" value="Pkinase"/>
    <property type="match status" value="1"/>
</dbReference>
<dbReference type="PROSITE" id="PS50011">
    <property type="entry name" value="PROTEIN_KINASE_DOM"/>
    <property type="match status" value="1"/>
</dbReference>
<sequence>MTHIAEVALTPSHLALVLDYEEGGSVAEFVAQQAPELIENRATHAPYDPVEVDVWAAGIWLVALLFGAFPYDNRPNVDDVQAEMQILHQERSGAWFDSRFVAPYINQLSPEAFDLLNHMLVDAEERIDLAGLNAHPWMRKPLPPHLEAARRRIRHSQLMLERRLATLVPDHDLVHQRTSRVYDLVREAAVGPEHWEQSHERLVQACRSLSLADCSSLPQAVRLNMRPEAVARRLSESALSLLDSPLEASPPGTPTRFSLPLHPIASDVSLSSMMPKGGDIPSTPASSELQQAGISKGGASAGGSNGDGEGLRQLSPFLATPTEPSGAP</sequence>
<proteinExistence type="predicted"/>
<dbReference type="OrthoDB" id="508318at2759"/>
<evidence type="ECO:0000313" key="5">
    <source>
        <dbReference type="EMBL" id="EFN51742.1"/>
    </source>
</evidence>
<evidence type="ECO:0000256" key="2">
    <source>
        <dbReference type="ARBA" id="ARBA00022840"/>
    </source>
</evidence>
<dbReference type="eggNOG" id="KOG0583">
    <property type="taxonomic scope" value="Eukaryota"/>
</dbReference>
<dbReference type="PANTHER" id="PTHR24346:SF30">
    <property type="entry name" value="MATERNAL EMBRYONIC LEUCINE ZIPPER KINASE"/>
    <property type="match status" value="1"/>
</dbReference>
<dbReference type="KEGG" id="cvr:CHLNCDRAFT_59084"/>
<dbReference type="GO" id="GO:0005737">
    <property type="term" value="C:cytoplasm"/>
    <property type="evidence" value="ECO:0007669"/>
    <property type="project" value="TreeGrafter"/>
</dbReference>
<protein>
    <recommendedName>
        <fullName evidence="4">Protein kinase domain-containing protein</fullName>
    </recommendedName>
</protein>
<evidence type="ECO:0000256" key="3">
    <source>
        <dbReference type="SAM" id="MobiDB-lite"/>
    </source>
</evidence>
<dbReference type="GO" id="GO:0035556">
    <property type="term" value="P:intracellular signal transduction"/>
    <property type="evidence" value="ECO:0007669"/>
    <property type="project" value="TreeGrafter"/>
</dbReference>
<dbReference type="SUPFAM" id="SSF56112">
    <property type="entry name" value="Protein kinase-like (PK-like)"/>
    <property type="match status" value="1"/>
</dbReference>
<evidence type="ECO:0000313" key="6">
    <source>
        <dbReference type="Proteomes" id="UP000008141"/>
    </source>
</evidence>
<accession>E1ZQM2</accession>
<dbReference type="AlphaFoldDB" id="E1ZQM2"/>
<dbReference type="GO" id="GO:0005524">
    <property type="term" value="F:ATP binding"/>
    <property type="evidence" value="ECO:0007669"/>
    <property type="project" value="UniProtKB-KW"/>
</dbReference>
<evidence type="ECO:0000259" key="4">
    <source>
        <dbReference type="PROSITE" id="PS50011"/>
    </source>
</evidence>
<dbReference type="InParanoid" id="E1ZQM2"/>
<evidence type="ECO:0000256" key="1">
    <source>
        <dbReference type="ARBA" id="ARBA00022741"/>
    </source>
</evidence>
<dbReference type="PANTHER" id="PTHR24346">
    <property type="entry name" value="MAP/MICROTUBULE AFFINITY-REGULATING KINASE"/>
    <property type="match status" value="1"/>
</dbReference>
<keyword evidence="1" id="KW-0547">Nucleotide-binding</keyword>
<dbReference type="EMBL" id="GL433860">
    <property type="protein sequence ID" value="EFN51742.1"/>
    <property type="molecule type" value="Genomic_DNA"/>
</dbReference>
<dbReference type="InterPro" id="IPR000719">
    <property type="entry name" value="Prot_kinase_dom"/>
</dbReference>